<dbReference type="Proteomes" id="UP000007564">
    <property type="component" value="Chromosome"/>
</dbReference>
<name>A0A0C6P9S6_BORBO</name>
<dbReference type="KEGG" id="bbh:BN112_2929"/>
<sequence length="172" mass="19771">MKHRTTAQTLELAAELQKLVHNEIKPPSATAPSYDEPVIYMALVTGTRGYIERVAHQINGCYQNGWYDSSSVMIRRLIETLIIECYETHQIQSNIKDRDGNYLFLKDLIDRTLSEPTWTIGRSTRQALPKLKDVGDKAAHNRRYNAYRQDIDKIIPALRDVVQELSSLARLK</sequence>
<dbReference type="AlphaFoldDB" id="A0A0C6P9S6"/>
<dbReference type="HOGENOM" id="CLU_1553476_0_0_4"/>
<dbReference type="OrthoDB" id="1436757at2"/>
<evidence type="ECO:0000313" key="1">
    <source>
        <dbReference type="EMBL" id="CCJ54846.1"/>
    </source>
</evidence>
<proteinExistence type="predicted"/>
<accession>A0A0C6P9S6</accession>
<dbReference type="RefSeq" id="WP_015064615.1">
    <property type="nucleotide sequence ID" value="NC_019382.1"/>
</dbReference>
<protein>
    <recommendedName>
        <fullName evidence="3">DUF4145 domain-containing protein</fullName>
    </recommendedName>
</protein>
<reference evidence="1 2" key="1">
    <citation type="journal article" date="2012" name="BMC Genomics">
        <title>Comparative genomics of the classical Bordetella subspecies: the evolution and exchange of virulence-associated diversity amongst closely related pathogens.</title>
        <authorList>
            <person name="Park J."/>
            <person name="Zhang Y."/>
            <person name="Buboltz A.M."/>
            <person name="Zhang X."/>
            <person name="Schuster S.C."/>
            <person name="Ahuja U."/>
            <person name="Liu M."/>
            <person name="Miller J.F."/>
            <person name="Sebaihia M."/>
            <person name="Bentley S.D."/>
            <person name="Parkhill J."/>
            <person name="Harvill E.T."/>
        </authorList>
    </citation>
    <scope>NUCLEOTIDE SEQUENCE [LARGE SCALE GENOMIC DNA]</scope>
    <source>
        <strain evidence="1 2">253</strain>
    </source>
</reference>
<dbReference type="EMBL" id="HE965806">
    <property type="protein sequence ID" value="CCJ54846.1"/>
    <property type="molecule type" value="Genomic_DNA"/>
</dbReference>
<evidence type="ECO:0008006" key="3">
    <source>
        <dbReference type="Google" id="ProtNLM"/>
    </source>
</evidence>
<organism evidence="1 2">
    <name type="scientific">Bordetella bronchiseptica 253</name>
    <dbReference type="NCBI Taxonomy" id="568707"/>
    <lineage>
        <taxon>Bacteria</taxon>
        <taxon>Pseudomonadati</taxon>
        <taxon>Pseudomonadota</taxon>
        <taxon>Betaproteobacteria</taxon>
        <taxon>Burkholderiales</taxon>
        <taxon>Alcaligenaceae</taxon>
        <taxon>Bordetella</taxon>
    </lineage>
</organism>
<evidence type="ECO:0000313" key="2">
    <source>
        <dbReference type="Proteomes" id="UP000007564"/>
    </source>
</evidence>
<gene>
    <name evidence="1" type="ORF">BN112_2929</name>
</gene>